<dbReference type="RefSeq" id="WP_258569085.1">
    <property type="nucleotide sequence ID" value="NZ_JAKUDN010000001.1"/>
</dbReference>
<dbReference type="Proteomes" id="UP001320768">
    <property type="component" value="Unassembled WGS sequence"/>
</dbReference>
<proteinExistence type="predicted"/>
<name>A0ABT1L4E8_9GAMM</name>
<organism evidence="1 2">
    <name type="scientific">Candidatus Synchoanobacter obligatus</name>
    <dbReference type="NCBI Taxonomy" id="2919597"/>
    <lineage>
        <taxon>Bacteria</taxon>
        <taxon>Pseudomonadati</taxon>
        <taxon>Pseudomonadota</taxon>
        <taxon>Gammaproteobacteria</taxon>
        <taxon>Candidatus Comchoanobacterales</taxon>
        <taxon>Candidatus Comchoanobacteraceae</taxon>
        <taxon>Candidatus Synchoanobacter</taxon>
    </lineage>
</organism>
<accession>A0ABT1L4E8</accession>
<sequence>MFRDQGGSYNQKEFNELAVFPIVSGKKVFAKPMYADYITAVERVVNIKPELFQLLYVDLLRRYATYVQALSVPRDKLQQSLLDRSLRRALGVVRHCAPKVIANNGFGYDVDRLIYALFSATLLSGIGRAFQDRRVLVCETDGKYVKTWFPNSGLIQGSFYRVRAIASQDEAFVKQMHLVYAQVVMPEVGMSWLTEEPFLFLAWVNALSDVQSGFSELEVELDVEKLAKGVGEDMDFEQSVVSQVPPELMEGEAFLAWLKEKIRKDSSLINKDGSGLHHVDQGLLVELDQLVETYRQGLGKGVSAKDIKGQFMQLGVASDALSYGKVGGSQFFGRAQKSGFEAVLIDRDQGLFESGSLGPVVQVSSQAQLSSGERFFSRVGGLAQQFMLAHSSSSQQR</sequence>
<dbReference type="InterPro" id="IPR036390">
    <property type="entry name" value="WH_DNA-bd_sf"/>
</dbReference>
<dbReference type="Gene3D" id="1.10.3210.40">
    <property type="match status" value="1"/>
</dbReference>
<evidence type="ECO:0000313" key="1">
    <source>
        <dbReference type="EMBL" id="MCP8351979.1"/>
    </source>
</evidence>
<gene>
    <name evidence="1" type="ORF">MKS91_01555</name>
</gene>
<evidence type="ECO:0000313" key="2">
    <source>
        <dbReference type="Proteomes" id="UP001320768"/>
    </source>
</evidence>
<reference evidence="1 2" key="1">
    <citation type="journal article" date="2022" name="Nat. Microbiol.">
        <title>The microbiome of a bacterivorous marine choanoflagellate contains a resource-demanding obligate bacterial associate.</title>
        <authorList>
            <person name="Needham D.M."/>
            <person name="Poirier C."/>
            <person name="Bachy C."/>
            <person name="George E.E."/>
            <person name="Wilken S."/>
            <person name="Yung C.C.M."/>
            <person name="Limardo A.J."/>
            <person name="Morando M."/>
            <person name="Sudek L."/>
            <person name="Malmstrom R.R."/>
            <person name="Keeling P.J."/>
            <person name="Santoro A.E."/>
            <person name="Worden A.Z."/>
        </authorList>
    </citation>
    <scope>NUCLEOTIDE SEQUENCE [LARGE SCALE GENOMIC DNA]</scope>
    <source>
        <strain evidence="1 2">Comchoano-2</strain>
    </source>
</reference>
<protein>
    <submittedName>
        <fullName evidence="1">TraI domain-containing protein</fullName>
    </submittedName>
</protein>
<dbReference type="EMBL" id="JAKUDN010000001">
    <property type="protein sequence ID" value="MCP8351979.1"/>
    <property type="molecule type" value="Genomic_DNA"/>
</dbReference>
<comment type="caution">
    <text evidence="1">The sequence shown here is derived from an EMBL/GenBank/DDBJ whole genome shotgun (WGS) entry which is preliminary data.</text>
</comment>
<dbReference type="SUPFAM" id="SSF46785">
    <property type="entry name" value="Winged helix' DNA-binding domain"/>
    <property type="match status" value="1"/>
</dbReference>
<keyword evidence="2" id="KW-1185">Reference proteome</keyword>